<reference evidence="11" key="1">
    <citation type="submission" date="2019-05" db="EMBL/GenBank/DDBJ databases">
        <title>Methanoculleus sp. FWC-SCC1, a methanogenic archaeon isolated from deep marine cold seep.</title>
        <authorList>
            <person name="Chen Y.-W."/>
            <person name="Chen S.-C."/>
            <person name="Teng N.-H."/>
            <person name="Lai M.-C."/>
        </authorList>
    </citation>
    <scope>NUCLEOTIDE SEQUENCE</scope>
    <source>
        <strain evidence="11">FWC-SCC1</strain>
    </source>
</reference>
<keyword evidence="8" id="KW-0238">DNA-binding</keyword>
<evidence type="ECO:0000256" key="3">
    <source>
        <dbReference type="ARBA" id="ARBA00022763"/>
    </source>
</evidence>
<dbReference type="SUPFAM" id="SSF52980">
    <property type="entry name" value="Restriction endonuclease-like"/>
    <property type="match status" value="1"/>
</dbReference>
<evidence type="ECO:0000256" key="7">
    <source>
        <dbReference type="ARBA" id="ARBA00022840"/>
    </source>
</evidence>
<keyword evidence="6" id="KW-0269">Exonuclease</keyword>
<keyword evidence="1" id="KW-0540">Nuclease</keyword>
<keyword evidence="5" id="KW-0347">Helicase</keyword>
<dbReference type="Gene3D" id="3.40.50.300">
    <property type="entry name" value="P-loop containing nucleotide triphosphate hydrolases"/>
    <property type="match status" value="2"/>
</dbReference>
<organism evidence="11 12">
    <name type="scientific">Methanoculleus frigidifontis</name>
    <dbReference type="NCBI Taxonomy" id="2584085"/>
    <lineage>
        <taxon>Archaea</taxon>
        <taxon>Methanobacteriati</taxon>
        <taxon>Methanobacteriota</taxon>
        <taxon>Stenosarchaea group</taxon>
        <taxon>Methanomicrobia</taxon>
        <taxon>Methanomicrobiales</taxon>
        <taxon>Methanomicrobiaceae</taxon>
        <taxon>Methanoculleus</taxon>
    </lineage>
</organism>
<dbReference type="Proteomes" id="UP001168338">
    <property type="component" value="Unassembled WGS sequence"/>
</dbReference>
<dbReference type="InterPro" id="IPR011604">
    <property type="entry name" value="PDDEXK-like_dom_sf"/>
</dbReference>
<protein>
    <submittedName>
        <fullName evidence="11">PD-(D/E)XK nuclease family protein</fullName>
    </submittedName>
</protein>
<sequence length="970" mass="104464">MPSTAVYRLDTICRQFAEAAAQDPFGTVLILPTAHLAREVVHRLDAEGTPLVADAVTTLSGLAARIFENRATVETLISDTESRLVVAHLLAAEPGRFPLLAGTGAVDDLATLFSVLVTRKVDYPAALGDLQSAKSAEIGDLLDAYRRFLDDHALVDGSTLFSWVARRATGFRTVFVYGLFEPVAVEQEFLLALCESAEAFCDIPASSDTDRPCSDVRITERRDRLDEVRAIAQEIRDLIAAGVRPGEIAVAFPDFEPAIPYVEEVFADFGIPYAASSGRALTGSPLVRSLLDILSVPIFGCRREDVAALAASPYTGLSPEIDLLSRESGIVAGAGTWDARLAGLAATLAGEQSLPGTPEHARRRLAAKIAAIESARKDIRSLFADLAALDGSKTIPEHLAAYRSILERRGWPAMPEEGNAAVLEREERDLGAFAGLLESLERFSRVLPERPVPLAEFASLLGLLAAGTRPPRTRNRNAVQVVGLRELAHLQVPSLFIAGLVEGVMPRLTTRLPLATDLETRRLGTRTAADILREERHHFTAALLAGTERLYLSFPAADGTSPLIPSPFLDAVRDEIATVPWGSTDFPASRTFAARNAGARLARGEAAAADADAARRLAVETAHRQGAYASSYDAVLTAESGVVATLADRFGPAAVFSPTALETYADCPFRFYVSRVLGLAPLPAVDRDLTGLERGSLLHRIAFRFYADWRADGNAAVTAACYPDALQRILAIGREEADRFAFASPAWAAERQHLLGSPEAGAGLLERFLCHEAAIAASGFVPDAFEVSFGLPIVPGTCDPGSTPDAVAVPLGDEVVRIRGRVDRVDRLPDGRFLVTDYKTGSTHPGLREIASGRALQLPLYLRALETLTGTPGVAGTYYTLRRGTVQNKPVFRDADLATEFAAFPPSRSGVADVRELVDASLAHVQRYLGGIRSGWFAPRSDPGPCPRYCDFQTVCRFDAMRLLEEEEEP</sequence>
<dbReference type="PANTHER" id="PTHR30591:SF1">
    <property type="entry name" value="RECBCD ENZYME SUBUNIT RECC"/>
    <property type="match status" value="1"/>
</dbReference>
<dbReference type="Gene3D" id="3.90.320.10">
    <property type="match status" value="1"/>
</dbReference>
<dbReference type="InterPro" id="IPR014017">
    <property type="entry name" value="DNA_helicase_UvrD-like_C"/>
</dbReference>
<keyword evidence="4" id="KW-0378">Hydrolase</keyword>
<evidence type="ECO:0000259" key="10">
    <source>
        <dbReference type="PROSITE" id="PS51217"/>
    </source>
</evidence>
<dbReference type="InterPro" id="IPR027417">
    <property type="entry name" value="P-loop_NTPase"/>
</dbReference>
<dbReference type="RefSeq" id="WP_301662859.1">
    <property type="nucleotide sequence ID" value="NZ_VCYH01000001.1"/>
</dbReference>
<dbReference type="InterPro" id="IPR038726">
    <property type="entry name" value="PDDEXK_AddAB-type"/>
</dbReference>
<evidence type="ECO:0000256" key="5">
    <source>
        <dbReference type="ARBA" id="ARBA00022806"/>
    </source>
</evidence>
<evidence type="ECO:0000256" key="1">
    <source>
        <dbReference type="ARBA" id="ARBA00022722"/>
    </source>
</evidence>
<evidence type="ECO:0000256" key="6">
    <source>
        <dbReference type="ARBA" id="ARBA00022839"/>
    </source>
</evidence>
<dbReference type="PANTHER" id="PTHR30591">
    <property type="entry name" value="RECBCD ENZYME SUBUNIT RECC"/>
    <property type="match status" value="1"/>
</dbReference>
<evidence type="ECO:0000313" key="12">
    <source>
        <dbReference type="Proteomes" id="UP001168338"/>
    </source>
</evidence>
<evidence type="ECO:0000256" key="9">
    <source>
        <dbReference type="ARBA" id="ARBA00023204"/>
    </source>
</evidence>
<feature type="domain" description="UvrD-like helicase C-terminal" evidence="10">
    <location>
        <begin position="186"/>
        <end position="468"/>
    </location>
</feature>
<proteinExistence type="predicted"/>
<keyword evidence="2" id="KW-0547">Nucleotide-binding</keyword>
<evidence type="ECO:0000256" key="8">
    <source>
        <dbReference type="ARBA" id="ARBA00023125"/>
    </source>
</evidence>
<dbReference type="Pfam" id="PF12705">
    <property type="entry name" value="PDDEXK_1"/>
    <property type="match status" value="1"/>
</dbReference>
<evidence type="ECO:0000313" key="11">
    <source>
        <dbReference type="EMBL" id="MDN7023804.1"/>
    </source>
</evidence>
<comment type="caution">
    <text evidence="11">The sequence shown here is derived from an EMBL/GenBank/DDBJ whole genome shotgun (WGS) entry which is preliminary data.</text>
</comment>
<keyword evidence="7" id="KW-0067">ATP-binding</keyword>
<dbReference type="SUPFAM" id="SSF52540">
    <property type="entry name" value="P-loop containing nucleoside triphosphate hydrolases"/>
    <property type="match status" value="1"/>
</dbReference>
<gene>
    <name evidence="11" type="ORF">FGU65_02640</name>
</gene>
<evidence type="ECO:0000256" key="4">
    <source>
        <dbReference type="ARBA" id="ARBA00022801"/>
    </source>
</evidence>
<keyword evidence="9" id="KW-0234">DNA repair</keyword>
<keyword evidence="12" id="KW-1185">Reference proteome</keyword>
<dbReference type="EMBL" id="VCYH01000001">
    <property type="protein sequence ID" value="MDN7023804.1"/>
    <property type="molecule type" value="Genomic_DNA"/>
</dbReference>
<dbReference type="PROSITE" id="PS51217">
    <property type="entry name" value="UVRD_HELICASE_CTER"/>
    <property type="match status" value="1"/>
</dbReference>
<evidence type="ECO:0000256" key="2">
    <source>
        <dbReference type="ARBA" id="ARBA00022741"/>
    </source>
</evidence>
<accession>A0ABT8M795</accession>
<name>A0ABT8M795_9EURY</name>
<dbReference type="InterPro" id="IPR011335">
    <property type="entry name" value="Restrct_endonuc-II-like"/>
</dbReference>
<keyword evidence="3" id="KW-0227">DNA damage</keyword>